<gene>
    <name evidence="1" type="ORF">NWFMUON74_23710</name>
</gene>
<protein>
    <submittedName>
        <fullName evidence="1">Uncharacterized protein</fullName>
    </submittedName>
</protein>
<keyword evidence="2" id="KW-1185">Reference proteome</keyword>
<accession>A0A7G1KKU7</accession>
<sequence length="54" mass="5754">MWVRALRVVSVLLGIAALLRTQVRALGAGVSAALRRPLARLRGDVGRQRFAGSA</sequence>
<dbReference type="EMBL" id="AP023396">
    <property type="protein sequence ID" value="BCK54599.1"/>
    <property type="molecule type" value="Genomic_DNA"/>
</dbReference>
<dbReference type="Proteomes" id="UP000516173">
    <property type="component" value="Chromosome"/>
</dbReference>
<dbReference type="AlphaFoldDB" id="A0A7G1KKU7"/>
<name>A0A7G1KKU7_9NOCA</name>
<reference evidence="1 2" key="1">
    <citation type="submission" date="2020-08" db="EMBL/GenBank/DDBJ databases">
        <title>Genome Sequencing of Nocardia wallacei strain FMUON74 and assembly.</title>
        <authorList>
            <person name="Toyokawa M."/>
            <person name="Uesaka K."/>
        </authorList>
    </citation>
    <scope>NUCLEOTIDE SEQUENCE [LARGE SCALE GENOMIC DNA]</scope>
    <source>
        <strain evidence="1 2">FMUON74</strain>
    </source>
</reference>
<organism evidence="1 2">
    <name type="scientific">Nocardia wallacei</name>
    <dbReference type="NCBI Taxonomy" id="480035"/>
    <lineage>
        <taxon>Bacteria</taxon>
        <taxon>Bacillati</taxon>
        <taxon>Actinomycetota</taxon>
        <taxon>Actinomycetes</taxon>
        <taxon>Mycobacteriales</taxon>
        <taxon>Nocardiaceae</taxon>
        <taxon>Nocardia</taxon>
    </lineage>
</organism>
<dbReference type="KEGG" id="nwl:NWFMUON74_23710"/>
<evidence type="ECO:0000313" key="2">
    <source>
        <dbReference type="Proteomes" id="UP000516173"/>
    </source>
</evidence>
<proteinExistence type="predicted"/>
<evidence type="ECO:0000313" key="1">
    <source>
        <dbReference type="EMBL" id="BCK54599.1"/>
    </source>
</evidence>